<dbReference type="Proteomes" id="UP001610631">
    <property type="component" value="Unassembled WGS sequence"/>
</dbReference>
<evidence type="ECO:0000313" key="4">
    <source>
        <dbReference type="Proteomes" id="UP001610631"/>
    </source>
</evidence>
<proteinExistence type="predicted"/>
<evidence type="ECO:0000256" key="1">
    <source>
        <dbReference type="ARBA" id="ARBA00022729"/>
    </source>
</evidence>
<reference evidence="3 4" key="1">
    <citation type="submission" date="2024-03" db="EMBL/GenBank/DDBJ databases">
        <title>Whole genome sequencing of Streptomyces racemochromogenes, to identify antimicrobial biosynthetic gene clusters.</title>
        <authorList>
            <person name="Suryawanshi P."/>
            <person name="Krishnaraj P.U."/>
            <person name="Arun Y.P."/>
            <person name="Suryawanshi M.P."/>
            <person name="Rakshit O."/>
        </authorList>
    </citation>
    <scope>NUCLEOTIDE SEQUENCE [LARGE SCALE GENOMIC DNA]</scope>
    <source>
        <strain evidence="3 4">AUDT626</strain>
    </source>
</reference>
<dbReference type="InterPro" id="IPR028994">
    <property type="entry name" value="Integrin_alpha_N"/>
</dbReference>
<dbReference type="Pfam" id="PF13517">
    <property type="entry name" value="FG-GAP_3"/>
    <property type="match status" value="1"/>
</dbReference>
<gene>
    <name evidence="3" type="ORF">WDV06_09255</name>
</gene>
<feature type="compositionally biased region" description="Low complexity" evidence="2">
    <location>
        <begin position="15"/>
        <end position="26"/>
    </location>
</feature>
<dbReference type="SUPFAM" id="SSF69318">
    <property type="entry name" value="Integrin alpha N-terminal domain"/>
    <property type="match status" value="1"/>
</dbReference>
<feature type="region of interest" description="Disordered" evidence="2">
    <location>
        <begin position="1"/>
        <end position="38"/>
    </location>
</feature>
<name>A0ABW7PB52_9ACTN</name>
<dbReference type="EMBL" id="JBBDHD010000016">
    <property type="protein sequence ID" value="MFH7595276.1"/>
    <property type="molecule type" value="Genomic_DNA"/>
</dbReference>
<protein>
    <submittedName>
        <fullName evidence="3">DNRLRE domain-containing protein</fullName>
    </submittedName>
</protein>
<evidence type="ECO:0000313" key="3">
    <source>
        <dbReference type="EMBL" id="MFH7595276.1"/>
    </source>
</evidence>
<organism evidence="3 4">
    <name type="scientific">Streptomyces racemochromogenes</name>
    <dbReference type="NCBI Taxonomy" id="67353"/>
    <lineage>
        <taxon>Bacteria</taxon>
        <taxon>Bacillati</taxon>
        <taxon>Actinomycetota</taxon>
        <taxon>Actinomycetes</taxon>
        <taxon>Kitasatosporales</taxon>
        <taxon>Streptomycetaceae</taxon>
        <taxon>Streptomyces</taxon>
    </lineage>
</organism>
<dbReference type="InterPro" id="IPR013517">
    <property type="entry name" value="FG-GAP"/>
</dbReference>
<keyword evidence="4" id="KW-1185">Reference proteome</keyword>
<keyword evidence="1" id="KW-0732">Signal</keyword>
<comment type="caution">
    <text evidence="3">The sequence shown here is derived from an EMBL/GenBank/DDBJ whole genome shotgun (WGS) entry which is preliminary data.</text>
</comment>
<sequence>MPVVLNHDGARKPAAKPSPKGAATATEARRLARETGKEVEVTGEASAYTSTWAQPGGTFKLRVSSLANRAKVGSEWKPIDTTLQRVDGGFAPKAVNGKVVFSAGTKSPNAGTGSRASRGASRVALVQPAVAKADTPQPAWTDLVRLNLDGHDLAVAWPGPLPEPVISGSRALYENVRPGIDLVLTAQDSGYTHVLVVKDKHAAADPLLGQLNYRLSSPDLSFHLDEASRSVSAQDAKGEEVAGSPTPFMWDSAGKVAVTEGEPVPAPAPEAKDHPTLGLSGLNGAEGNHAKAATAALSAENVLTVTPNSKLLEDADTVYPVFIDPSFKGHKQNWTTFYKTEGNSSFWNGQNYNSGSGTPEARVGYESTSGGTSRAAFIFDFGSQLYGSQIRSANLRMLQTYSWGCTARAFDVYHVPLITSASTWNNTDNAGFWSNRIAGASTGYGYNSSCPDAWVGIDIKAKVEEGARGAWQNLTLGLRSPNESDANYWKKFQANGESAPYIEVEYNKAPDTPVLANMSTSPGGACVTGQPFTKIGKTDVDFRAKATDGDGNLRQLNFRIWAADGSQSVANEFRDTNSDGAANVTIGWEKFTPGKTYYWLAQAIDWDGQWSGSGPLDSGGGGWCTFTVDHTQPTPPTIRSDDFPAPGPDGAEWSKNTLGPGKITVIAGGTNPADITEFQWSLNHPIYDKKAVPAAGSDTVTVDVNPDNAGPNLFYVRVVNKAGNPSNPVTYTFYVRPRPGLDGPGDVTGDGKADILAVDGNGDLRVYPADASGDVDAWMPAATDNGKPAPAGYFKNALIAHSGDWYPGDGITDLIARMPDGKLYVYQGDGNGRFDISRRTEILLPAGAPDPATLSQIVVVQDVDGDKSEDIFATAGDTFWVLTGYSGASITEARQLSATSWTKRDIINIRDVTGDGVPDLVYRDDSTPDRGLALRRGKPGTNGGADINSLALAVNSADGKDLTYGTTGWDSTTWPLLRGTPDVNADGIPDLYLTRNDGTLHLYYGGRTAIGNGWRVEEDDWASARTLG</sequence>
<dbReference type="NCBIfam" id="NF033679">
    <property type="entry name" value="DNRLRE_dom"/>
    <property type="match status" value="1"/>
</dbReference>
<accession>A0ABW7PB52</accession>
<feature type="compositionally biased region" description="Basic and acidic residues" evidence="2">
    <location>
        <begin position="27"/>
        <end position="38"/>
    </location>
</feature>
<evidence type="ECO:0000256" key="2">
    <source>
        <dbReference type="SAM" id="MobiDB-lite"/>
    </source>
</evidence>
<dbReference type="RefSeq" id="WP_395509158.1">
    <property type="nucleotide sequence ID" value="NZ_JBBDHD010000016.1"/>
</dbReference>